<dbReference type="Gene3D" id="6.10.250.3150">
    <property type="match status" value="1"/>
</dbReference>
<keyword evidence="5" id="KW-0788">Thiol protease</keyword>
<dbReference type="GO" id="GO:0006508">
    <property type="term" value="P:proteolysis"/>
    <property type="evidence" value="ECO:0007669"/>
    <property type="project" value="UniProtKB-KW"/>
</dbReference>
<dbReference type="EMBL" id="CVRB01000001">
    <property type="protein sequence ID" value="CRK80255.1"/>
    <property type="molecule type" value="Genomic_DNA"/>
</dbReference>
<evidence type="ECO:0000256" key="6">
    <source>
        <dbReference type="SAM" id="Coils"/>
    </source>
</evidence>
<keyword evidence="3 8" id="KW-0732">Signal</keyword>
<dbReference type="Gene3D" id="3.90.1720.10">
    <property type="entry name" value="endopeptidase domain like (from Nostoc punctiforme)"/>
    <property type="match status" value="1"/>
</dbReference>
<evidence type="ECO:0000256" key="8">
    <source>
        <dbReference type="SAM" id="SignalP"/>
    </source>
</evidence>
<protein>
    <submittedName>
        <fullName evidence="10">NLP/P60 protein</fullName>
    </submittedName>
</protein>
<gene>
    <name evidence="10" type="ORF">BN000_00136</name>
</gene>
<evidence type="ECO:0000256" key="3">
    <source>
        <dbReference type="ARBA" id="ARBA00022729"/>
    </source>
</evidence>
<evidence type="ECO:0000256" key="1">
    <source>
        <dbReference type="ARBA" id="ARBA00007074"/>
    </source>
</evidence>
<dbReference type="SUPFAM" id="SSF54001">
    <property type="entry name" value="Cysteine proteinases"/>
    <property type="match status" value="1"/>
</dbReference>
<dbReference type="InterPro" id="IPR057309">
    <property type="entry name" value="PcsB_CC"/>
</dbReference>
<dbReference type="InterPro" id="IPR051202">
    <property type="entry name" value="Peptidase_C40"/>
</dbReference>
<keyword evidence="11" id="KW-1185">Reference proteome</keyword>
<keyword evidence="6" id="KW-0175">Coiled coil</keyword>
<feature type="chain" id="PRO_5006712216" evidence="8">
    <location>
        <begin position="28"/>
        <end position="402"/>
    </location>
</feature>
<evidence type="ECO:0000259" key="9">
    <source>
        <dbReference type="PROSITE" id="PS51935"/>
    </source>
</evidence>
<accession>A0A0U1NQJ7</accession>
<keyword evidence="4" id="KW-0378">Hydrolase</keyword>
<feature type="domain" description="NlpC/P60" evidence="9">
    <location>
        <begin position="286"/>
        <end position="402"/>
    </location>
</feature>
<feature type="compositionally biased region" description="Polar residues" evidence="7">
    <location>
        <begin position="261"/>
        <end position="274"/>
    </location>
</feature>
<dbReference type="PANTHER" id="PTHR47053">
    <property type="entry name" value="MUREIN DD-ENDOPEPTIDASE MEPH-RELATED"/>
    <property type="match status" value="1"/>
</dbReference>
<dbReference type="GO" id="GO:0008234">
    <property type="term" value="F:cysteine-type peptidase activity"/>
    <property type="evidence" value="ECO:0007669"/>
    <property type="project" value="UniProtKB-KW"/>
</dbReference>
<evidence type="ECO:0000256" key="7">
    <source>
        <dbReference type="SAM" id="MobiDB-lite"/>
    </source>
</evidence>
<evidence type="ECO:0000256" key="4">
    <source>
        <dbReference type="ARBA" id="ARBA00022801"/>
    </source>
</evidence>
<dbReference type="AlphaFoldDB" id="A0A0U1NQJ7"/>
<dbReference type="Pfam" id="PF24568">
    <property type="entry name" value="CC_PcsB"/>
    <property type="match status" value="1"/>
</dbReference>
<feature type="signal peptide" evidence="8">
    <location>
        <begin position="1"/>
        <end position="27"/>
    </location>
</feature>
<dbReference type="RefSeq" id="WP_218055133.1">
    <property type="nucleotide sequence ID" value="NZ_CVRB01000001.1"/>
</dbReference>
<evidence type="ECO:0000313" key="10">
    <source>
        <dbReference type="EMBL" id="CRK80255.1"/>
    </source>
</evidence>
<feature type="coiled-coil region" evidence="6">
    <location>
        <begin position="34"/>
        <end position="96"/>
    </location>
</feature>
<dbReference type="InterPro" id="IPR038765">
    <property type="entry name" value="Papain-like_cys_pep_sf"/>
</dbReference>
<dbReference type="PANTHER" id="PTHR47053:SF1">
    <property type="entry name" value="MUREIN DD-ENDOPEPTIDASE MEPH-RELATED"/>
    <property type="match status" value="1"/>
</dbReference>
<evidence type="ECO:0000313" key="11">
    <source>
        <dbReference type="Proteomes" id="UP000199087"/>
    </source>
</evidence>
<proteinExistence type="inferred from homology"/>
<sequence length="402" mass="44540" precursor="true">MKKKSLKYSVVAVAVLSTVMQTTPSFASPIDSKISQTQGAISQTQGQINDLETKIQKLDNQIIIGMDKAQKLNDEIKKQQGQIDKTKVEIDKAQKDFDIRKDYYFSRLRSLQSQQSTLSTYAEVLLSSNNISEFFTRSFAVTQILQSDSDLMSELNKKEQALKDAKEQLNTELDNLKKTQNELASEQKNIEANKQEIEQALAQSKNTLQQQQGQLAQQQDQQKAEQLAIEKAQEQARQLAQQQAEELARQKAQQQQQAQQPTSGNSTSKPPTGGNNNNNNNNNTSSATASQVIAIAKQYLGVPYVWGGTSPSGFDCSGLMGYVYRQVGINLPRVAQDQQNVGKRISPYDVQPGDLVFNGEPAYHVVMYIGNGQIIQAPQTGDVVKISPYNPANFTSASRVLK</sequence>
<feature type="region of interest" description="Disordered" evidence="7">
    <location>
        <begin position="240"/>
        <end position="285"/>
    </location>
</feature>
<dbReference type="Pfam" id="PF00877">
    <property type="entry name" value="NLPC_P60"/>
    <property type="match status" value="1"/>
</dbReference>
<name>A0A0U1NQJ7_9BACI</name>
<dbReference type="PROSITE" id="PS51935">
    <property type="entry name" value="NLPC_P60"/>
    <property type="match status" value="1"/>
</dbReference>
<evidence type="ECO:0000256" key="5">
    <source>
        <dbReference type="ARBA" id="ARBA00022807"/>
    </source>
</evidence>
<evidence type="ECO:0000256" key="2">
    <source>
        <dbReference type="ARBA" id="ARBA00022670"/>
    </source>
</evidence>
<feature type="compositionally biased region" description="Low complexity" evidence="7">
    <location>
        <begin position="240"/>
        <end position="260"/>
    </location>
</feature>
<dbReference type="STRING" id="1499688.BN000_00136"/>
<keyword evidence="2" id="KW-0645">Protease</keyword>
<organism evidence="10 11">
    <name type="scientific">Neobacillus massiliamazoniensis</name>
    <dbReference type="NCBI Taxonomy" id="1499688"/>
    <lineage>
        <taxon>Bacteria</taxon>
        <taxon>Bacillati</taxon>
        <taxon>Bacillota</taxon>
        <taxon>Bacilli</taxon>
        <taxon>Bacillales</taxon>
        <taxon>Bacillaceae</taxon>
        <taxon>Neobacillus</taxon>
    </lineage>
</organism>
<reference evidence="11" key="1">
    <citation type="submission" date="2015-05" db="EMBL/GenBank/DDBJ databases">
        <authorList>
            <person name="Urmite Genomes"/>
        </authorList>
    </citation>
    <scope>NUCLEOTIDE SEQUENCE [LARGE SCALE GENOMIC DNA]</scope>
    <source>
        <strain evidence="11">LF1</strain>
    </source>
</reference>
<dbReference type="Proteomes" id="UP000199087">
    <property type="component" value="Unassembled WGS sequence"/>
</dbReference>
<dbReference type="InterPro" id="IPR000064">
    <property type="entry name" value="NLP_P60_dom"/>
</dbReference>
<comment type="similarity">
    <text evidence="1">Belongs to the peptidase C40 family.</text>
</comment>